<sequence length="115" mass="13139">MSKNSRQTEVSVLDITALTGSFTLISRYLNIACESGLFNMDKAYELKLACNDIIKGINTLNAFQQFYINQTNEKAKQRVVSLEQAMINRSRHIKESQNLVVQQKTQPEIQEIKTL</sequence>
<protein>
    <submittedName>
        <fullName evidence="1">Uncharacterized protein</fullName>
    </submittedName>
</protein>
<dbReference type="EMBL" id="MK500414">
    <property type="protein sequence ID" value="QBK89317.1"/>
    <property type="molecule type" value="Genomic_DNA"/>
</dbReference>
<gene>
    <name evidence="1" type="ORF">LCMiAC02_04120</name>
</gene>
<organism evidence="1">
    <name type="scientific">Mimivirus LCMiAC02</name>
    <dbReference type="NCBI Taxonomy" id="2506609"/>
    <lineage>
        <taxon>Viruses</taxon>
        <taxon>Varidnaviria</taxon>
        <taxon>Bamfordvirae</taxon>
        <taxon>Nucleocytoviricota</taxon>
        <taxon>Megaviricetes</taxon>
        <taxon>Imitervirales</taxon>
        <taxon>Mimiviridae</taxon>
        <taxon>Klosneuvirinae</taxon>
    </lineage>
</organism>
<accession>A0A4D5XEZ7</accession>
<reference evidence="1" key="1">
    <citation type="journal article" date="2019" name="MBio">
        <title>Virus Genomes from Deep Sea Sediments Expand the Ocean Megavirome and Support Independent Origins of Viral Gigantism.</title>
        <authorList>
            <person name="Backstrom D."/>
            <person name="Yutin N."/>
            <person name="Jorgensen S.L."/>
            <person name="Dharamshi J."/>
            <person name="Homa F."/>
            <person name="Zaremba-Niedwiedzka K."/>
            <person name="Spang A."/>
            <person name="Wolf Y.I."/>
            <person name="Koonin E.V."/>
            <person name="Ettema T.J."/>
        </authorList>
    </citation>
    <scope>NUCLEOTIDE SEQUENCE</scope>
</reference>
<evidence type="ECO:0000313" key="1">
    <source>
        <dbReference type="EMBL" id="QBK89317.1"/>
    </source>
</evidence>
<proteinExistence type="predicted"/>
<name>A0A4D5XEZ7_9VIRU</name>